<feature type="transmembrane region" description="Helical" evidence="1">
    <location>
        <begin position="96"/>
        <end position="112"/>
    </location>
</feature>
<dbReference type="EMBL" id="QUNO01000003">
    <property type="protein sequence ID" value="REH51716.1"/>
    <property type="molecule type" value="Genomic_DNA"/>
</dbReference>
<gene>
    <name evidence="2" type="ORF">BCF44_103165</name>
</gene>
<evidence type="ECO:0000256" key="1">
    <source>
        <dbReference type="SAM" id="Phobius"/>
    </source>
</evidence>
<evidence type="ECO:0000313" key="3">
    <source>
        <dbReference type="Proteomes" id="UP000256269"/>
    </source>
</evidence>
<dbReference type="Pfam" id="PF10823">
    <property type="entry name" value="DUF2568"/>
    <property type="match status" value="1"/>
</dbReference>
<proteinExistence type="predicted"/>
<organism evidence="2 3">
    <name type="scientific">Kutzneria buriramensis</name>
    <dbReference type="NCBI Taxonomy" id="1045776"/>
    <lineage>
        <taxon>Bacteria</taxon>
        <taxon>Bacillati</taxon>
        <taxon>Actinomycetota</taxon>
        <taxon>Actinomycetes</taxon>
        <taxon>Pseudonocardiales</taxon>
        <taxon>Pseudonocardiaceae</taxon>
        <taxon>Kutzneria</taxon>
    </lineage>
</organism>
<reference evidence="2 3" key="1">
    <citation type="submission" date="2018-08" db="EMBL/GenBank/DDBJ databases">
        <title>Genomic Encyclopedia of Archaeal and Bacterial Type Strains, Phase II (KMG-II): from individual species to whole genera.</title>
        <authorList>
            <person name="Goeker M."/>
        </authorList>
    </citation>
    <scope>NUCLEOTIDE SEQUENCE [LARGE SCALE GENOMIC DNA]</scope>
    <source>
        <strain evidence="2 3">DSM 45791</strain>
    </source>
</reference>
<feature type="transmembrane region" description="Helical" evidence="1">
    <location>
        <begin position="41"/>
        <end position="61"/>
    </location>
</feature>
<keyword evidence="3" id="KW-1185">Reference proteome</keyword>
<dbReference type="AlphaFoldDB" id="A0A3E0HZL4"/>
<keyword evidence="1" id="KW-0472">Membrane</keyword>
<evidence type="ECO:0000313" key="2">
    <source>
        <dbReference type="EMBL" id="REH51716.1"/>
    </source>
</evidence>
<keyword evidence="1" id="KW-0812">Transmembrane</keyword>
<protein>
    <submittedName>
        <fullName evidence="2">Uncharacterized protein DUF2568</fullName>
    </submittedName>
</protein>
<feature type="transmembrane region" description="Helical" evidence="1">
    <location>
        <begin position="12"/>
        <end position="35"/>
    </location>
</feature>
<keyword evidence="1" id="KW-1133">Transmembrane helix</keyword>
<name>A0A3E0HZL4_9PSEU</name>
<accession>A0A3E0HZL4</accession>
<sequence length="121" mass="12595">MARWPILIAVDIGLNEVLALVLELAALAILCWWGFATGTGVTAIALGIGAPLVAAVIWGLFAAPKARFSLPRPAVLAVKVLVFGAAAVALAALGHLVPAVVFAVIVVVNLIVEQRRRRSRA</sequence>
<dbReference type="Proteomes" id="UP000256269">
    <property type="component" value="Unassembled WGS sequence"/>
</dbReference>
<comment type="caution">
    <text evidence="2">The sequence shown here is derived from an EMBL/GenBank/DDBJ whole genome shotgun (WGS) entry which is preliminary data.</text>
</comment>
<feature type="transmembrane region" description="Helical" evidence="1">
    <location>
        <begin position="73"/>
        <end position="90"/>
    </location>
</feature>
<dbReference type="InterPro" id="IPR021214">
    <property type="entry name" value="DUF2568"/>
</dbReference>